<sequence>MRRAVFALLLLSLGACAEVTTYRRPDGSVYHHVNCGDTLKLESCRHAAERTCPSGFTRAPIAVRSENTPAQQCARANEDRRLNGEPETACPQEKQTDSFFVCK</sequence>
<keyword evidence="4" id="KW-1185">Reference proteome</keyword>
<evidence type="ECO:0000313" key="3">
    <source>
        <dbReference type="EMBL" id="KIL98978.1"/>
    </source>
</evidence>
<evidence type="ECO:0008006" key="5">
    <source>
        <dbReference type="Google" id="ProtNLM"/>
    </source>
</evidence>
<evidence type="ECO:0000313" key="4">
    <source>
        <dbReference type="Proteomes" id="UP000031971"/>
    </source>
</evidence>
<feature type="signal peptide" evidence="2">
    <location>
        <begin position="1"/>
        <end position="17"/>
    </location>
</feature>
<feature type="region of interest" description="Disordered" evidence="1">
    <location>
        <begin position="67"/>
        <end position="92"/>
    </location>
</feature>
<protein>
    <recommendedName>
        <fullName evidence="5">Lipoprotein</fullName>
    </recommendedName>
</protein>
<evidence type="ECO:0000256" key="2">
    <source>
        <dbReference type="SAM" id="SignalP"/>
    </source>
</evidence>
<organism evidence="3 4">
    <name type="scientific">Paramagnetospirillum magnetotacticum MS-1</name>
    <dbReference type="NCBI Taxonomy" id="272627"/>
    <lineage>
        <taxon>Bacteria</taxon>
        <taxon>Pseudomonadati</taxon>
        <taxon>Pseudomonadota</taxon>
        <taxon>Alphaproteobacteria</taxon>
        <taxon>Rhodospirillales</taxon>
        <taxon>Magnetospirillaceae</taxon>
        <taxon>Paramagnetospirillum</taxon>
    </lineage>
</organism>
<dbReference type="OrthoDB" id="7360636at2"/>
<dbReference type="PROSITE" id="PS51257">
    <property type="entry name" value="PROKAR_LIPOPROTEIN"/>
    <property type="match status" value="1"/>
</dbReference>
<gene>
    <name evidence="3" type="ORF">CCC_02428</name>
</gene>
<proteinExistence type="predicted"/>
<dbReference type="RefSeq" id="WP_041041291.1">
    <property type="nucleotide sequence ID" value="NZ_JXSL01000027.1"/>
</dbReference>
<feature type="chain" id="PRO_5002159852" description="Lipoprotein" evidence="2">
    <location>
        <begin position="18"/>
        <end position="103"/>
    </location>
</feature>
<comment type="caution">
    <text evidence="3">The sequence shown here is derived from an EMBL/GenBank/DDBJ whole genome shotgun (WGS) entry which is preliminary data.</text>
</comment>
<evidence type="ECO:0000256" key="1">
    <source>
        <dbReference type="SAM" id="MobiDB-lite"/>
    </source>
</evidence>
<accession>A0A0C2YV22</accession>
<reference evidence="3 4" key="1">
    <citation type="submission" date="2015-01" db="EMBL/GenBank/DDBJ databases">
        <title>Genome Sequence of Magnetospirillum magnetotacticum Strain MS-1.</title>
        <authorList>
            <person name="Marinov G.K."/>
            <person name="Smalley M.D."/>
            <person name="DeSalvo G."/>
        </authorList>
    </citation>
    <scope>NUCLEOTIDE SEQUENCE [LARGE SCALE GENOMIC DNA]</scope>
    <source>
        <strain evidence="3 4">MS-1</strain>
    </source>
</reference>
<dbReference type="AlphaFoldDB" id="A0A0C2YV22"/>
<name>A0A0C2YV22_PARME</name>
<dbReference type="Proteomes" id="UP000031971">
    <property type="component" value="Unassembled WGS sequence"/>
</dbReference>
<keyword evidence="2" id="KW-0732">Signal</keyword>
<dbReference type="EMBL" id="JXSL01000027">
    <property type="protein sequence ID" value="KIL98978.1"/>
    <property type="molecule type" value="Genomic_DNA"/>
</dbReference>